<dbReference type="PROSITE" id="PS00107">
    <property type="entry name" value="PROTEIN_KINASE_ATP"/>
    <property type="match status" value="1"/>
</dbReference>
<feature type="region of interest" description="Disordered" evidence="6">
    <location>
        <begin position="89"/>
        <end position="110"/>
    </location>
</feature>
<keyword evidence="1 5" id="KW-0723">Serine/threonine-protein kinase</keyword>
<keyword evidence="1 5" id="KW-0418">Kinase</keyword>
<dbReference type="InterPro" id="IPR000719">
    <property type="entry name" value="Prot_kinase_dom"/>
</dbReference>
<dbReference type="EMBL" id="JAXCGZ010011545">
    <property type="protein sequence ID" value="KAK7074534.1"/>
    <property type="molecule type" value="Genomic_DNA"/>
</dbReference>
<accession>A0AAN8X7U1</accession>
<evidence type="ECO:0000313" key="9">
    <source>
        <dbReference type="Proteomes" id="UP001381693"/>
    </source>
</evidence>
<evidence type="ECO:0000256" key="5">
    <source>
        <dbReference type="RuleBase" id="RU000304"/>
    </source>
</evidence>
<protein>
    <recommendedName>
        <fullName evidence="7">Protein kinase domain-containing protein</fullName>
    </recommendedName>
</protein>
<keyword evidence="2 4" id="KW-0547">Nucleotide-binding</keyword>
<comment type="similarity">
    <text evidence="5">Belongs to the protein kinase superfamily.</text>
</comment>
<dbReference type="Proteomes" id="UP001381693">
    <property type="component" value="Unassembled WGS sequence"/>
</dbReference>
<keyword evidence="1 5" id="KW-0808">Transferase</keyword>
<evidence type="ECO:0000256" key="4">
    <source>
        <dbReference type="PROSITE-ProRule" id="PRU10141"/>
    </source>
</evidence>
<evidence type="ECO:0000256" key="2">
    <source>
        <dbReference type="ARBA" id="ARBA00022741"/>
    </source>
</evidence>
<feature type="non-terminal residue" evidence="8">
    <location>
        <position position="387"/>
    </location>
</feature>
<name>A0AAN8X7U1_HALRR</name>
<dbReference type="PANTHER" id="PTHR44329">
    <property type="entry name" value="SERINE/THREONINE-PROTEIN KINASE TNNI3K-RELATED"/>
    <property type="match status" value="1"/>
</dbReference>
<dbReference type="GO" id="GO:0005524">
    <property type="term" value="F:ATP binding"/>
    <property type="evidence" value="ECO:0007669"/>
    <property type="project" value="UniProtKB-UniRule"/>
</dbReference>
<dbReference type="InterPro" id="IPR051681">
    <property type="entry name" value="Ser/Thr_Kinases-Pseudokinases"/>
</dbReference>
<keyword evidence="9" id="KW-1185">Reference proteome</keyword>
<evidence type="ECO:0000256" key="6">
    <source>
        <dbReference type="SAM" id="MobiDB-lite"/>
    </source>
</evidence>
<dbReference type="InterPro" id="IPR011009">
    <property type="entry name" value="Kinase-like_dom_sf"/>
</dbReference>
<sequence length="387" mass="43804">MSSNTKSSSNSPEALTMMDLWINHCTVHRQEFFYTGEDDSGNAMAGGGNQKMRRQQKTPKRFTSTIALMKMKTLVCPYKNLGEENNRQPYSILKSGRENNPKPDSLQSEELHSIRSLGTQVLGHGSYGIVFKIKYKHQDAALKLARHTSRAIQRSFKQERNVLELLQSAAGAPRILAYCQDPPAIIMEFIPGRTFKTYVQLKEISDINKLQMLPEIGRQLQELHQHNIIHVDFKADNIMLEEKPDEDIRSNNLRIRILDFGMAYPAGKFLRLHSNGTKWYAPEYFQDGGAPTSKSGDVYSFGYLIKYTLRRLKRAPPHTFSVVADGCMKPTPGHRLHLPTALETLEILVAKEIASSSNLAEWHFDGTRRGPTVCPYSTMITFITVAT</sequence>
<reference evidence="8 9" key="1">
    <citation type="submission" date="2023-11" db="EMBL/GenBank/DDBJ databases">
        <title>Halocaridina rubra genome assembly.</title>
        <authorList>
            <person name="Smith C."/>
        </authorList>
    </citation>
    <scope>NUCLEOTIDE SEQUENCE [LARGE SCALE GENOMIC DNA]</scope>
    <source>
        <strain evidence="8">EP-1</strain>
        <tissue evidence="8">Whole</tissue>
    </source>
</reference>
<evidence type="ECO:0000256" key="3">
    <source>
        <dbReference type="ARBA" id="ARBA00022840"/>
    </source>
</evidence>
<dbReference type="Pfam" id="PF07714">
    <property type="entry name" value="PK_Tyr_Ser-Thr"/>
    <property type="match status" value="1"/>
</dbReference>
<dbReference type="AlphaFoldDB" id="A0AAN8X7U1"/>
<gene>
    <name evidence="8" type="ORF">SK128_006573</name>
</gene>
<evidence type="ECO:0000259" key="7">
    <source>
        <dbReference type="PROSITE" id="PS50011"/>
    </source>
</evidence>
<organism evidence="8 9">
    <name type="scientific">Halocaridina rubra</name>
    <name type="common">Hawaiian red shrimp</name>
    <dbReference type="NCBI Taxonomy" id="373956"/>
    <lineage>
        <taxon>Eukaryota</taxon>
        <taxon>Metazoa</taxon>
        <taxon>Ecdysozoa</taxon>
        <taxon>Arthropoda</taxon>
        <taxon>Crustacea</taxon>
        <taxon>Multicrustacea</taxon>
        <taxon>Malacostraca</taxon>
        <taxon>Eumalacostraca</taxon>
        <taxon>Eucarida</taxon>
        <taxon>Decapoda</taxon>
        <taxon>Pleocyemata</taxon>
        <taxon>Caridea</taxon>
        <taxon>Atyoidea</taxon>
        <taxon>Atyidae</taxon>
        <taxon>Halocaridina</taxon>
    </lineage>
</organism>
<dbReference type="GO" id="GO:0004674">
    <property type="term" value="F:protein serine/threonine kinase activity"/>
    <property type="evidence" value="ECO:0007669"/>
    <property type="project" value="UniProtKB-KW"/>
</dbReference>
<dbReference type="PROSITE" id="PS00108">
    <property type="entry name" value="PROTEIN_KINASE_ST"/>
    <property type="match status" value="1"/>
</dbReference>
<dbReference type="InterPro" id="IPR001245">
    <property type="entry name" value="Ser-Thr/Tyr_kinase_cat_dom"/>
</dbReference>
<keyword evidence="3 4" id="KW-0067">ATP-binding</keyword>
<dbReference type="InterPro" id="IPR008271">
    <property type="entry name" value="Ser/Thr_kinase_AS"/>
</dbReference>
<dbReference type="InterPro" id="IPR017441">
    <property type="entry name" value="Protein_kinase_ATP_BS"/>
</dbReference>
<dbReference type="CDD" id="cd00180">
    <property type="entry name" value="PKc"/>
    <property type="match status" value="1"/>
</dbReference>
<feature type="compositionally biased region" description="Basic residues" evidence="6">
    <location>
        <begin position="51"/>
        <end position="60"/>
    </location>
</feature>
<feature type="binding site" evidence="4">
    <location>
        <position position="143"/>
    </location>
    <ligand>
        <name>ATP</name>
        <dbReference type="ChEBI" id="CHEBI:30616"/>
    </ligand>
</feature>
<dbReference type="Gene3D" id="1.10.510.10">
    <property type="entry name" value="Transferase(Phosphotransferase) domain 1"/>
    <property type="match status" value="1"/>
</dbReference>
<proteinExistence type="inferred from homology"/>
<comment type="caution">
    <text evidence="8">The sequence shown here is derived from an EMBL/GenBank/DDBJ whole genome shotgun (WGS) entry which is preliminary data.</text>
</comment>
<dbReference type="SUPFAM" id="SSF56112">
    <property type="entry name" value="Protein kinase-like (PK-like)"/>
    <property type="match status" value="1"/>
</dbReference>
<feature type="domain" description="Protein kinase" evidence="7">
    <location>
        <begin position="116"/>
        <end position="387"/>
    </location>
</feature>
<feature type="region of interest" description="Disordered" evidence="6">
    <location>
        <begin position="37"/>
        <end position="61"/>
    </location>
</feature>
<dbReference type="PROSITE" id="PS50011">
    <property type="entry name" value="PROTEIN_KINASE_DOM"/>
    <property type="match status" value="1"/>
</dbReference>
<evidence type="ECO:0000256" key="1">
    <source>
        <dbReference type="ARBA" id="ARBA00022527"/>
    </source>
</evidence>
<evidence type="ECO:0000313" key="8">
    <source>
        <dbReference type="EMBL" id="KAK7074534.1"/>
    </source>
</evidence>